<dbReference type="OrthoDB" id="497957at2759"/>
<proteinExistence type="predicted"/>
<accession>A0A830HDK5</accession>
<dbReference type="EMBL" id="BNJQ01000009">
    <property type="protein sequence ID" value="GHP05115.1"/>
    <property type="molecule type" value="Genomic_DNA"/>
</dbReference>
<protein>
    <submittedName>
        <fullName evidence="1">Uncharacterized protein</fullName>
    </submittedName>
</protein>
<reference evidence="1" key="1">
    <citation type="submission" date="2020-10" db="EMBL/GenBank/DDBJ databases">
        <title>Unveiling of a novel bifunctional photoreceptor, Dualchrome1, isolated from a cosmopolitan green alga.</title>
        <authorList>
            <person name="Suzuki S."/>
            <person name="Kawachi M."/>
        </authorList>
    </citation>
    <scope>NUCLEOTIDE SEQUENCE</scope>
    <source>
        <strain evidence="1">NIES 2893</strain>
    </source>
</reference>
<name>A0A830HDK5_9CHLO</name>
<dbReference type="AlphaFoldDB" id="A0A830HDK5"/>
<sequence>MRMAAPEGEMCRDDGDVCPLTVVLTTSPCVSHPSTYLMQNTMLSLTAHCGPLARRVPIIIVCDGYALRDADAEKSVFRQAKVTREDAERYARYLNRLEVLCARARDLELDDSPFRNASMLVLREHHGFPYALRRGLQLVKTPLVMVLQHDRSFTNDVDLARVCREMQRCCSWLYYVGFPTKSTIRHDLVMRGQTNGALVPTPLRTQPARDTCAALDAKRGTYTDSSEDGLTLLPLCRFFDSTHVARTAWYTNFIFGRNAPWAFVRRGFVEEKVTEVMTPELLSGGLDEAHKPYGMYVLWPDGAADRPVPLSYDAREHDAPMAEPYGGMWPTVVGHVNGHRDGLERKMQHQVSFVLDAEIDAYDAATRREPAQLVM</sequence>
<gene>
    <name evidence="1" type="ORF">PPROV_000386700</name>
</gene>
<organism evidence="1 2">
    <name type="scientific">Pycnococcus provasolii</name>
    <dbReference type="NCBI Taxonomy" id="41880"/>
    <lineage>
        <taxon>Eukaryota</taxon>
        <taxon>Viridiplantae</taxon>
        <taxon>Chlorophyta</taxon>
        <taxon>Pseudoscourfieldiophyceae</taxon>
        <taxon>Pseudoscourfieldiales</taxon>
        <taxon>Pycnococcaceae</taxon>
        <taxon>Pycnococcus</taxon>
    </lineage>
</organism>
<evidence type="ECO:0000313" key="1">
    <source>
        <dbReference type="EMBL" id="GHP05115.1"/>
    </source>
</evidence>
<evidence type="ECO:0000313" key="2">
    <source>
        <dbReference type="Proteomes" id="UP000660262"/>
    </source>
</evidence>
<comment type="caution">
    <text evidence="1">The sequence shown here is derived from an EMBL/GenBank/DDBJ whole genome shotgun (WGS) entry which is preliminary data.</text>
</comment>
<dbReference type="Proteomes" id="UP000660262">
    <property type="component" value="Unassembled WGS sequence"/>
</dbReference>
<keyword evidence="2" id="KW-1185">Reference proteome</keyword>